<dbReference type="InterPro" id="IPR036259">
    <property type="entry name" value="MFS_trans_sf"/>
</dbReference>
<dbReference type="Pfam" id="PF00854">
    <property type="entry name" value="PTR2"/>
    <property type="match status" value="1"/>
</dbReference>
<dbReference type="AlphaFoldDB" id="A0A316HXE1"/>
<comment type="subcellular location">
    <subcellularLocation>
        <location evidence="1">Cell membrane</location>
        <topology evidence="1">Multi-pass membrane protein</topology>
    </subcellularLocation>
    <subcellularLocation>
        <location evidence="8">Membrane</location>
        <topology evidence="8">Multi-pass membrane protein</topology>
    </subcellularLocation>
</comment>
<evidence type="ECO:0000256" key="7">
    <source>
        <dbReference type="ARBA" id="ARBA00023136"/>
    </source>
</evidence>
<accession>A0A316HXE1</accession>
<keyword evidence="5" id="KW-0571">Peptide transport</keyword>
<dbReference type="RefSeq" id="WP_109723921.1">
    <property type="nucleotide sequence ID" value="NZ_MSZV01000089.1"/>
</dbReference>
<keyword evidence="4 8" id="KW-0812">Transmembrane</keyword>
<dbReference type="GO" id="GO:0005886">
    <property type="term" value="C:plasma membrane"/>
    <property type="evidence" value="ECO:0007669"/>
    <property type="project" value="UniProtKB-SubCell"/>
</dbReference>
<proteinExistence type="inferred from homology"/>
<dbReference type="GO" id="GO:1904680">
    <property type="term" value="F:peptide transmembrane transporter activity"/>
    <property type="evidence" value="ECO:0007669"/>
    <property type="project" value="InterPro"/>
</dbReference>
<evidence type="ECO:0000256" key="9">
    <source>
        <dbReference type="SAM" id="Phobius"/>
    </source>
</evidence>
<dbReference type="PANTHER" id="PTHR23517:SF15">
    <property type="entry name" value="PROTON-DEPENDENT OLIGOPEPTIDE FAMILY TRANSPORT PROTEIN"/>
    <property type="match status" value="1"/>
</dbReference>
<dbReference type="Gene3D" id="1.20.1250.20">
    <property type="entry name" value="MFS general substrate transporter like domains"/>
    <property type="match status" value="1"/>
</dbReference>
<feature type="transmembrane region" description="Helical" evidence="9">
    <location>
        <begin position="68"/>
        <end position="88"/>
    </location>
</feature>
<feature type="transmembrane region" description="Helical" evidence="9">
    <location>
        <begin position="288"/>
        <end position="308"/>
    </location>
</feature>
<feature type="transmembrane region" description="Helical" evidence="9">
    <location>
        <begin position="257"/>
        <end position="276"/>
    </location>
</feature>
<keyword evidence="2 8" id="KW-0813">Transport</keyword>
<reference evidence="10 11" key="1">
    <citation type="submission" date="2018-05" db="EMBL/GenBank/DDBJ databases">
        <title>Genomic Encyclopedia of Type Strains, Phase IV (KMG-IV): sequencing the most valuable type-strain genomes for metagenomic binning, comparative biology and taxonomic classification.</title>
        <authorList>
            <person name="Goeker M."/>
        </authorList>
    </citation>
    <scope>NUCLEOTIDE SEQUENCE [LARGE SCALE GENOMIC DNA]</scope>
    <source>
        <strain evidence="10 11">DSM 14263</strain>
    </source>
</reference>
<feature type="transmembrane region" description="Helical" evidence="9">
    <location>
        <begin position="400"/>
        <end position="422"/>
    </location>
</feature>
<evidence type="ECO:0000256" key="4">
    <source>
        <dbReference type="ARBA" id="ARBA00022692"/>
    </source>
</evidence>
<feature type="transmembrane region" description="Helical" evidence="9">
    <location>
        <begin position="38"/>
        <end position="56"/>
    </location>
</feature>
<protein>
    <submittedName>
        <fullName evidence="10">POT family proton-dependent oligopeptide transporter</fullName>
    </submittedName>
</protein>
<dbReference type="InterPro" id="IPR000109">
    <property type="entry name" value="POT_fam"/>
</dbReference>
<organism evidence="10 11">
    <name type="scientific">Fulvimonas soli</name>
    <dbReference type="NCBI Taxonomy" id="155197"/>
    <lineage>
        <taxon>Bacteria</taxon>
        <taxon>Pseudomonadati</taxon>
        <taxon>Pseudomonadota</taxon>
        <taxon>Gammaproteobacteria</taxon>
        <taxon>Lysobacterales</taxon>
        <taxon>Rhodanobacteraceae</taxon>
        <taxon>Fulvimonas</taxon>
    </lineage>
</organism>
<keyword evidence="11" id="KW-1185">Reference proteome</keyword>
<feature type="transmembrane region" description="Helical" evidence="9">
    <location>
        <begin position="120"/>
        <end position="138"/>
    </location>
</feature>
<feature type="transmembrane region" description="Helical" evidence="9">
    <location>
        <begin position="232"/>
        <end position="251"/>
    </location>
</feature>
<dbReference type="NCBIfam" id="TIGR00924">
    <property type="entry name" value="yjdL_sub1_fam"/>
    <property type="match status" value="1"/>
</dbReference>
<dbReference type="SUPFAM" id="SSF103473">
    <property type="entry name" value="MFS general substrate transporter"/>
    <property type="match status" value="1"/>
</dbReference>
<evidence type="ECO:0000256" key="5">
    <source>
        <dbReference type="ARBA" id="ARBA00022856"/>
    </source>
</evidence>
<dbReference type="InterPro" id="IPR050171">
    <property type="entry name" value="MFS_Transporters"/>
</dbReference>
<evidence type="ECO:0000256" key="6">
    <source>
        <dbReference type="ARBA" id="ARBA00022989"/>
    </source>
</evidence>
<name>A0A316HXE1_9GAMM</name>
<dbReference type="EMBL" id="QGHC01000008">
    <property type="protein sequence ID" value="PWK85791.1"/>
    <property type="molecule type" value="Genomic_DNA"/>
</dbReference>
<evidence type="ECO:0000256" key="8">
    <source>
        <dbReference type="RuleBase" id="RU003755"/>
    </source>
</evidence>
<feature type="transmembrane region" description="Helical" evidence="9">
    <location>
        <begin position="328"/>
        <end position="357"/>
    </location>
</feature>
<evidence type="ECO:0000313" key="10">
    <source>
        <dbReference type="EMBL" id="PWK85791.1"/>
    </source>
</evidence>
<feature type="transmembrane region" description="Helical" evidence="9">
    <location>
        <begin position="97"/>
        <end position="114"/>
    </location>
</feature>
<gene>
    <name evidence="10" type="ORF">C7456_10886</name>
</gene>
<dbReference type="Proteomes" id="UP000245812">
    <property type="component" value="Unassembled WGS sequence"/>
</dbReference>
<dbReference type="CDD" id="cd17346">
    <property type="entry name" value="MFS_DtpA_like"/>
    <property type="match status" value="1"/>
</dbReference>
<feature type="transmembrane region" description="Helical" evidence="9">
    <location>
        <begin position="159"/>
        <end position="179"/>
    </location>
</feature>
<dbReference type="InterPro" id="IPR005279">
    <property type="entry name" value="Dipep/tripep_permease"/>
</dbReference>
<comment type="similarity">
    <text evidence="8">Belongs to the major facilitator superfamily. Proton-dependent oligopeptide transporter (POT/PTR) (TC 2.A.17) family.</text>
</comment>
<feature type="transmembrane region" description="Helical" evidence="9">
    <location>
        <begin position="434"/>
        <end position="456"/>
    </location>
</feature>
<dbReference type="InterPro" id="IPR018456">
    <property type="entry name" value="PTR2_symporter_CS"/>
</dbReference>
<dbReference type="GO" id="GO:0006857">
    <property type="term" value="P:oligopeptide transport"/>
    <property type="evidence" value="ECO:0007669"/>
    <property type="project" value="InterPro"/>
</dbReference>
<evidence type="ECO:0000256" key="2">
    <source>
        <dbReference type="ARBA" id="ARBA00022448"/>
    </source>
</evidence>
<comment type="caution">
    <text evidence="10">The sequence shown here is derived from an EMBL/GenBank/DDBJ whole genome shotgun (WGS) entry which is preliminary data.</text>
</comment>
<evidence type="ECO:0000256" key="3">
    <source>
        <dbReference type="ARBA" id="ARBA00022475"/>
    </source>
</evidence>
<keyword evidence="6 9" id="KW-1133">Transmembrane helix</keyword>
<keyword evidence="5" id="KW-0653">Protein transport</keyword>
<evidence type="ECO:0000313" key="11">
    <source>
        <dbReference type="Proteomes" id="UP000245812"/>
    </source>
</evidence>
<keyword evidence="3" id="KW-1003">Cell membrane</keyword>
<feature type="transmembrane region" description="Helical" evidence="9">
    <location>
        <begin position="191"/>
        <end position="211"/>
    </location>
</feature>
<sequence length="503" mass="54541">MTTTRPSDPAAAAPDFPQLLGHPRPLWMLFMTEFWERFAFYSVSWALALYIVAQFYHGDAAGQGWASAIFGAYTALIYATGIFGGYVADKLIGYQRSILLGAAVMAAGLFTLAVPERAMMLLGLALVIVGDGLFKPNISSMVGQLYGRDDPRRDRGFTLFYMGINAGAFLAPLLTGWMAETFTGVPMRQNFKLVFLAAGVGMTLSLLWFWFGRRGLKGVGRPAAGGESRLRVLWVLAGVAVAVPLVYLLLSKIGATGLQWLLGLLFVGVAAMLVGEALRHDRVQLHRVVAMLIIFAFNILFWMFYFQLGTSFNFLAENLVDREMFGGWVFPVGWFQSVSPLAILLLAPPLTLVWGWLDKRRAEPSIPRKFGLGLVFNGLGFLVLMYGLSRLLDARGLIPFWPLALCYVLQTVGELCLSPIGLSMVTKLAPPRLVGVAMGGWFLSLAVGGNLSGLLASAISGQSGMTAASALSGFTFGFWLLAGAGAFLLLIAPLVNRLMHGVK</sequence>
<keyword evidence="7 9" id="KW-0472">Membrane</keyword>
<evidence type="ECO:0000256" key="1">
    <source>
        <dbReference type="ARBA" id="ARBA00004651"/>
    </source>
</evidence>
<dbReference type="PANTHER" id="PTHR23517">
    <property type="entry name" value="RESISTANCE PROTEIN MDTM, PUTATIVE-RELATED-RELATED"/>
    <property type="match status" value="1"/>
</dbReference>
<dbReference type="PROSITE" id="PS01023">
    <property type="entry name" value="PTR2_2"/>
    <property type="match status" value="1"/>
</dbReference>
<feature type="transmembrane region" description="Helical" evidence="9">
    <location>
        <begin position="369"/>
        <end position="388"/>
    </location>
</feature>
<dbReference type="OrthoDB" id="9772725at2"/>
<feature type="transmembrane region" description="Helical" evidence="9">
    <location>
        <begin position="476"/>
        <end position="495"/>
    </location>
</feature>